<evidence type="ECO:0000313" key="2">
    <source>
        <dbReference type="EMBL" id="OEG14843.1"/>
    </source>
</evidence>
<reference evidence="3" key="1">
    <citation type="submission" date="2016-09" db="EMBL/GenBank/DDBJ databases">
        <authorList>
            <person name="Gulvik C.A."/>
        </authorList>
    </citation>
    <scope>NUCLEOTIDE SEQUENCE [LARGE SCALE GENOMIC DNA]</scope>
    <source>
        <strain evidence="3">LMG 26306</strain>
    </source>
</reference>
<dbReference type="Pfam" id="PF12354">
    <property type="entry name" value="Internalin_N"/>
    <property type="match status" value="1"/>
</dbReference>
<dbReference type="InterPro" id="IPR032675">
    <property type="entry name" value="LRR_dom_sf"/>
</dbReference>
<accession>A0A1E5GQ73</accession>
<organism evidence="2 3">
    <name type="scientific">Enterococcus quebecensis</name>
    <dbReference type="NCBI Taxonomy" id="903983"/>
    <lineage>
        <taxon>Bacteria</taxon>
        <taxon>Bacillati</taxon>
        <taxon>Bacillota</taxon>
        <taxon>Bacilli</taxon>
        <taxon>Lactobacillales</taxon>
        <taxon>Enterococcaceae</taxon>
        <taxon>Enterococcus</taxon>
    </lineage>
</organism>
<protein>
    <recommendedName>
        <fullName evidence="1">Internalin N-terminal domain-containing protein</fullName>
    </recommendedName>
</protein>
<dbReference type="AlphaFoldDB" id="A0A1E5GQ73"/>
<dbReference type="Gene3D" id="2.60.40.10">
    <property type="entry name" value="Immunoglobulins"/>
    <property type="match status" value="1"/>
</dbReference>
<dbReference type="Gene3D" id="3.80.10.10">
    <property type="entry name" value="Ribonuclease Inhibitor"/>
    <property type="match status" value="1"/>
</dbReference>
<feature type="domain" description="Internalin N-terminal" evidence="1">
    <location>
        <begin position="32"/>
        <end position="70"/>
    </location>
</feature>
<evidence type="ECO:0000313" key="3">
    <source>
        <dbReference type="Proteomes" id="UP000094764"/>
    </source>
</evidence>
<dbReference type="STRING" id="903983.BCR23_12160"/>
<evidence type="ECO:0000259" key="1">
    <source>
        <dbReference type="Pfam" id="PF12354"/>
    </source>
</evidence>
<name>A0A1E5GQ73_9ENTE</name>
<dbReference type="Proteomes" id="UP000094764">
    <property type="component" value="Unassembled WGS sequence"/>
</dbReference>
<keyword evidence="3" id="KW-1185">Reference proteome</keyword>
<gene>
    <name evidence="2" type="ORF">BCR23_12160</name>
</gene>
<dbReference type="EMBL" id="MIKB01000018">
    <property type="protein sequence ID" value="OEG14843.1"/>
    <property type="molecule type" value="Genomic_DNA"/>
</dbReference>
<dbReference type="InterPro" id="IPR024634">
    <property type="entry name" value="Internalin_N"/>
</dbReference>
<proteinExistence type="predicted"/>
<dbReference type="RefSeq" id="WP_069636073.1">
    <property type="nucleotide sequence ID" value="NZ_JXKZ01000011.1"/>
</dbReference>
<dbReference type="InterPro" id="IPR013783">
    <property type="entry name" value="Ig-like_fold"/>
</dbReference>
<comment type="caution">
    <text evidence="2">The sequence shown here is derived from an EMBL/GenBank/DDBJ whole genome shotgun (WGS) entry which is preliminary data.</text>
</comment>
<dbReference type="SUPFAM" id="SSF52058">
    <property type="entry name" value="L domain-like"/>
    <property type="match status" value="1"/>
</dbReference>
<dbReference type="OrthoDB" id="2191864at2"/>
<sequence length="371" mass="41725">MIKKNVYLSLVFAVVAVFTFVGFGESAEAYVYLDKPTKVNEVFPDPAFAGYMAKQLKKNPNDLVTQAELDNITYVNISGMGVKSIEGIKYMHYNWAFHFFGNEVESIEPFRDWENHKLNNLQFYYNPISDISPLLGTKLPNLWILHIHFLNLDNSAFDVLTKFDTSMRLATLALKGNHMDDFHKLTKLPFRGSLWANLRYQDQEIKREPVTVGKQPLVIENTSTDNLPVIKKMPITNANGGVQNGDLSVSWNEEEIDYGTESLVMNVESATTSTANYNKPTVEYTLPLKWQPLMLGCDSVVRIGAKFDPLSNASAYDAEDGDISDKVIVKESTVPVDENGIATKKGTYKVVFYVVDSDGNDGEQTVKVRVF</sequence>